<gene>
    <name evidence="1" type="ORF">EL17_19295</name>
</gene>
<dbReference type="EMBL" id="JMIH01000028">
    <property type="protein sequence ID" value="KEO72060.1"/>
    <property type="molecule type" value="Genomic_DNA"/>
</dbReference>
<dbReference type="SUPFAM" id="SSF82171">
    <property type="entry name" value="DPP6 N-terminal domain-like"/>
    <property type="match status" value="1"/>
</dbReference>
<dbReference type="eggNOG" id="COG0823">
    <property type="taxonomic scope" value="Bacteria"/>
</dbReference>
<dbReference type="AlphaFoldDB" id="A0A074KUY4"/>
<dbReference type="OrthoDB" id="5174394at2"/>
<dbReference type="Pfam" id="PF07676">
    <property type="entry name" value="PD40"/>
    <property type="match status" value="1"/>
</dbReference>
<name>A0A074KUY4_9BACT</name>
<keyword evidence="2" id="KW-1185">Reference proteome</keyword>
<organism evidence="1 2">
    <name type="scientific">Anditalea andensis</name>
    <dbReference type="NCBI Taxonomy" id="1048983"/>
    <lineage>
        <taxon>Bacteria</taxon>
        <taxon>Pseudomonadati</taxon>
        <taxon>Bacteroidota</taxon>
        <taxon>Cytophagia</taxon>
        <taxon>Cytophagales</taxon>
        <taxon>Cytophagaceae</taxon>
        <taxon>Anditalea</taxon>
    </lineage>
</organism>
<accession>A0A074KUY4</accession>
<dbReference type="Gene3D" id="2.120.10.30">
    <property type="entry name" value="TolB, C-terminal domain"/>
    <property type="match status" value="1"/>
</dbReference>
<reference evidence="1 2" key="1">
    <citation type="submission" date="2014-04" db="EMBL/GenBank/DDBJ databases">
        <title>Characterization and application of a salt tolerant electro-active bacterium.</title>
        <authorList>
            <person name="Yang L."/>
            <person name="Wei S."/>
            <person name="Tay Q.X.M."/>
        </authorList>
    </citation>
    <scope>NUCLEOTIDE SEQUENCE [LARGE SCALE GENOMIC DNA]</scope>
    <source>
        <strain evidence="1 2">LY1</strain>
    </source>
</reference>
<dbReference type="STRING" id="1048983.EL17_19295"/>
<dbReference type="Proteomes" id="UP000027821">
    <property type="component" value="Unassembled WGS sequence"/>
</dbReference>
<evidence type="ECO:0000313" key="1">
    <source>
        <dbReference type="EMBL" id="KEO72060.1"/>
    </source>
</evidence>
<dbReference type="InterPro" id="IPR011042">
    <property type="entry name" value="6-blade_b-propeller_TolB-like"/>
</dbReference>
<evidence type="ECO:0000313" key="2">
    <source>
        <dbReference type="Proteomes" id="UP000027821"/>
    </source>
</evidence>
<protein>
    <submittedName>
        <fullName evidence="1">Uncharacterized protein</fullName>
    </submittedName>
</protein>
<comment type="caution">
    <text evidence="1">The sequence shown here is derived from an EMBL/GenBank/DDBJ whole genome shotgun (WGS) entry which is preliminary data.</text>
</comment>
<sequence length="395" mass="44962">MNAPLNEEKWLLTKLTQGSESGAYHSHAYYDIPVFDSGSNLLAGHKITIKERQPTSTDAIEIGYINLKEGQKWYKVGESTAWSWQQGAMSQWLPNTRTLIWNDRENGKFVSRLHSLDTGKTETMDQPIYAVDPNGKFVLSLNMARLDHVRPGYGYVGGEGHMINKLKPKDDGIWRIDLETGEKKLILSINKAAGFLFPHLRIKERLNQLLKSPIYWFNHVKVSPDGSRLTVKIRYRSKDLSKGWSDSMGASITCGTDGNDMRLLGHATSHVIWLDNEHLYAWQQNGLYVYKDSTDGVQKLPKIAPHLIKKNVHMRHFSGTKDKFIFDTPYQENIDLYTYDSKNDTSSKIATFHHHTPANGHFRCDLHPCPSPDGKHIVVTSLEDGGRQIYLLSKK</sequence>
<dbReference type="RefSeq" id="WP_035078225.1">
    <property type="nucleotide sequence ID" value="NZ_JMIH01000028.1"/>
</dbReference>
<dbReference type="InterPro" id="IPR011659">
    <property type="entry name" value="WD40"/>
</dbReference>
<proteinExistence type="predicted"/>